<evidence type="ECO:0000313" key="4">
    <source>
        <dbReference type="EMBL" id="MBP3953538.1"/>
    </source>
</evidence>
<proteinExistence type="predicted"/>
<keyword evidence="4" id="KW-0808">Transferase</keyword>
<dbReference type="EC" id="2.7.7.65" evidence="4"/>
<feature type="transmembrane region" description="Helical" evidence="1">
    <location>
        <begin position="136"/>
        <end position="157"/>
    </location>
</feature>
<evidence type="ECO:0000259" key="3">
    <source>
        <dbReference type="PROSITE" id="PS50887"/>
    </source>
</evidence>
<feature type="transmembrane region" description="Helical" evidence="1">
    <location>
        <begin position="6"/>
        <end position="26"/>
    </location>
</feature>
<evidence type="ECO:0000259" key="2">
    <source>
        <dbReference type="PROSITE" id="PS50112"/>
    </source>
</evidence>
<dbReference type="CDD" id="cd00130">
    <property type="entry name" value="PAS"/>
    <property type="match status" value="1"/>
</dbReference>
<dbReference type="InterPro" id="IPR035965">
    <property type="entry name" value="PAS-like_dom_sf"/>
</dbReference>
<dbReference type="EMBL" id="JAGKSQ010000015">
    <property type="protein sequence ID" value="MBP3953538.1"/>
    <property type="molecule type" value="Genomic_DNA"/>
</dbReference>
<dbReference type="RefSeq" id="WP_210599389.1">
    <property type="nucleotide sequence ID" value="NZ_JAGKSQ010000015.1"/>
</dbReference>
<dbReference type="Proteomes" id="UP000678228">
    <property type="component" value="Unassembled WGS sequence"/>
</dbReference>
<dbReference type="PANTHER" id="PTHR44757:SF2">
    <property type="entry name" value="BIOFILM ARCHITECTURE MAINTENANCE PROTEIN MBAA"/>
    <property type="match status" value="1"/>
</dbReference>
<dbReference type="GO" id="GO:0052621">
    <property type="term" value="F:diguanylate cyclase activity"/>
    <property type="evidence" value="ECO:0007669"/>
    <property type="project" value="UniProtKB-EC"/>
</dbReference>
<feature type="transmembrane region" description="Helical" evidence="1">
    <location>
        <begin position="99"/>
        <end position="116"/>
    </location>
</feature>
<dbReference type="PROSITE" id="PS50887">
    <property type="entry name" value="GGDEF"/>
    <property type="match status" value="1"/>
</dbReference>
<accession>A0A940WZ32</accession>
<feature type="transmembrane region" description="Helical" evidence="1">
    <location>
        <begin position="67"/>
        <end position="87"/>
    </location>
</feature>
<dbReference type="InterPro" id="IPR043128">
    <property type="entry name" value="Rev_trsase/Diguanyl_cyclase"/>
</dbReference>
<dbReference type="InterPro" id="IPR052155">
    <property type="entry name" value="Biofilm_reg_signaling"/>
</dbReference>
<name>A0A940WZ32_9BACI</name>
<sequence length="503" mass="57400">MEFLIYCILYLVPACIFIFMAGMVYSHNRHSARHITCSLLYVFSSMWFSGVFITLVMYPRYYDVITIYWVNGGITLASLISLHLWLLNANMYKKKNGKWFKLLFVPGIIMLATSPLDSWMLKGDPNSLEPIFIPGTGLYLLWLINFTYLGISLFLTVIEMKKGNKAANLWFKGILAFFLWTIVMLTGAILLQSTKFYFVFYFIPHGSLFWAIAIFLSMSRFDYLASYEKRYNILFQRSPSGILIMDQDAIVLEASPQISEYLGVDREELVKTSVLSFLGGVDKEAFIARHREAFKEQTKLVNYEISFINKLLEPKTLLIDSDFIYVEGTTLQFVMVKDITEAKSKEARVQYLAYHDILTGLSNRAAFEKQITELLDREEMFNLLLLDLNKLKQINDLYGHQAGDHAIQHIATILKKAVDGNGDHHAARLGGDEFVLLLAVNETEKIIEKIQKEISSPLLLSNSEEIFLSASIGVSCYPVDGVTLNQLYSIADKRMYAEKNGVS</sequence>
<dbReference type="SUPFAM" id="SSF55073">
    <property type="entry name" value="Nucleotide cyclase"/>
    <property type="match status" value="1"/>
</dbReference>
<feature type="transmembrane region" description="Helical" evidence="1">
    <location>
        <begin position="169"/>
        <end position="190"/>
    </location>
</feature>
<feature type="domain" description="GGDEF" evidence="3">
    <location>
        <begin position="379"/>
        <end position="503"/>
    </location>
</feature>
<dbReference type="InterPro" id="IPR000014">
    <property type="entry name" value="PAS"/>
</dbReference>
<dbReference type="Gene3D" id="3.30.70.270">
    <property type="match status" value="1"/>
</dbReference>
<dbReference type="AlphaFoldDB" id="A0A940WZ32"/>
<dbReference type="NCBIfam" id="TIGR00229">
    <property type="entry name" value="sensory_box"/>
    <property type="match status" value="1"/>
</dbReference>
<feature type="transmembrane region" description="Helical" evidence="1">
    <location>
        <begin position="196"/>
        <end position="216"/>
    </location>
</feature>
<feature type="domain" description="PAS" evidence="2">
    <location>
        <begin position="227"/>
        <end position="297"/>
    </location>
</feature>
<keyword evidence="1" id="KW-0812">Transmembrane</keyword>
<dbReference type="InterPro" id="IPR029787">
    <property type="entry name" value="Nucleotide_cyclase"/>
</dbReference>
<feature type="transmembrane region" description="Helical" evidence="1">
    <location>
        <begin position="38"/>
        <end position="61"/>
    </location>
</feature>
<keyword evidence="4" id="KW-0548">Nucleotidyltransferase</keyword>
<dbReference type="PANTHER" id="PTHR44757">
    <property type="entry name" value="DIGUANYLATE CYCLASE DGCP"/>
    <property type="match status" value="1"/>
</dbReference>
<protein>
    <submittedName>
        <fullName evidence="4">Diguanylate cyclase</fullName>
        <ecNumber evidence="4">2.7.7.65</ecNumber>
    </submittedName>
</protein>
<gene>
    <name evidence="4" type="ORF">J7W16_20750</name>
</gene>
<dbReference type="SMART" id="SM00267">
    <property type="entry name" value="GGDEF"/>
    <property type="match status" value="1"/>
</dbReference>
<dbReference type="SUPFAM" id="SSF55785">
    <property type="entry name" value="PYP-like sensor domain (PAS domain)"/>
    <property type="match status" value="1"/>
</dbReference>
<dbReference type="NCBIfam" id="TIGR00254">
    <property type="entry name" value="GGDEF"/>
    <property type="match status" value="1"/>
</dbReference>
<dbReference type="Pfam" id="PF00990">
    <property type="entry name" value="GGDEF"/>
    <property type="match status" value="1"/>
</dbReference>
<dbReference type="InterPro" id="IPR000160">
    <property type="entry name" value="GGDEF_dom"/>
</dbReference>
<keyword evidence="5" id="KW-1185">Reference proteome</keyword>
<dbReference type="PROSITE" id="PS50112">
    <property type="entry name" value="PAS"/>
    <property type="match status" value="1"/>
</dbReference>
<reference evidence="4" key="1">
    <citation type="submission" date="2021-03" db="EMBL/GenBank/DDBJ databases">
        <title>Bacillus suaedae sp. nov., isolated from Suaeda aralocaspica.</title>
        <authorList>
            <person name="Lei R.F.R."/>
        </authorList>
    </citation>
    <scope>NUCLEOTIDE SEQUENCE</scope>
    <source>
        <strain evidence="4">YZJH907-2</strain>
    </source>
</reference>
<evidence type="ECO:0000313" key="5">
    <source>
        <dbReference type="Proteomes" id="UP000678228"/>
    </source>
</evidence>
<evidence type="ECO:0000256" key="1">
    <source>
        <dbReference type="SAM" id="Phobius"/>
    </source>
</evidence>
<keyword evidence="1" id="KW-0472">Membrane</keyword>
<organism evidence="4 5">
    <name type="scientific">Halalkalibacter suaedae</name>
    <dbReference type="NCBI Taxonomy" id="2822140"/>
    <lineage>
        <taxon>Bacteria</taxon>
        <taxon>Bacillati</taxon>
        <taxon>Bacillota</taxon>
        <taxon>Bacilli</taxon>
        <taxon>Bacillales</taxon>
        <taxon>Bacillaceae</taxon>
        <taxon>Halalkalibacter</taxon>
    </lineage>
</organism>
<dbReference type="Gene3D" id="3.30.450.20">
    <property type="entry name" value="PAS domain"/>
    <property type="match status" value="1"/>
</dbReference>
<dbReference type="CDD" id="cd01949">
    <property type="entry name" value="GGDEF"/>
    <property type="match status" value="1"/>
</dbReference>
<dbReference type="SMART" id="SM00091">
    <property type="entry name" value="PAS"/>
    <property type="match status" value="1"/>
</dbReference>
<keyword evidence="1" id="KW-1133">Transmembrane helix</keyword>
<comment type="caution">
    <text evidence="4">The sequence shown here is derived from an EMBL/GenBank/DDBJ whole genome shotgun (WGS) entry which is preliminary data.</text>
</comment>